<name>A0ABS3BY36_9BACT</name>
<organism evidence="2 3">
    <name type="scientific">Algoriphagus aestuariicola</name>
    <dbReference type="NCBI Taxonomy" id="1852016"/>
    <lineage>
        <taxon>Bacteria</taxon>
        <taxon>Pseudomonadati</taxon>
        <taxon>Bacteroidota</taxon>
        <taxon>Cytophagia</taxon>
        <taxon>Cytophagales</taxon>
        <taxon>Cyclobacteriaceae</taxon>
        <taxon>Algoriphagus</taxon>
    </lineage>
</organism>
<keyword evidence="1" id="KW-1133">Transmembrane helix</keyword>
<dbReference type="EMBL" id="JAFKCW010000098">
    <property type="protein sequence ID" value="MBN7803734.1"/>
    <property type="molecule type" value="Genomic_DNA"/>
</dbReference>
<feature type="non-terminal residue" evidence="2">
    <location>
        <position position="1"/>
    </location>
</feature>
<evidence type="ECO:0000313" key="2">
    <source>
        <dbReference type="EMBL" id="MBN7803734.1"/>
    </source>
</evidence>
<keyword evidence="1" id="KW-0812">Transmembrane</keyword>
<evidence type="ECO:0000256" key="1">
    <source>
        <dbReference type="SAM" id="Phobius"/>
    </source>
</evidence>
<protein>
    <submittedName>
        <fullName evidence="2">Uncharacterized protein</fullName>
    </submittedName>
</protein>
<reference evidence="2 3" key="1">
    <citation type="submission" date="2021-03" db="EMBL/GenBank/DDBJ databases">
        <title>novel species isolated from a fishpond in China.</title>
        <authorList>
            <person name="Lu H."/>
            <person name="Cai Z."/>
        </authorList>
    </citation>
    <scope>NUCLEOTIDE SEQUENCE [LARGE SCALE GENOMIC DNA]</scope>
    <source>
        <strain evidence="2 3">JCM 31546</strain>
    </source>
</reference>
<sequence>PSLSAAAAAMETVSPTLNCSPEEGEVMLTVGLAFAITVIFTASELVTAPLLSVALAVMLYSPAETFDHE</sequence>
<gene>
    <name evidence="2" type="ORF">J0A67_22970</name>
</gene>
<proteinExistence type="predicted"/>
<keyword evidence="3" id="KW-1185">Reference proteome</keyword>
<keyword evidence="1" id="KW-0472">Membrane</keyword>
<accession>A0ABS3BY36</accession>
<feature type="transmembrane region" description="Helical" evidence="1">
    <location>
        <begin position="32"/>
        <end position="60"/>
    </location>
</feature>
<dbReference type="Proteomes" id="UP000664698">
    <property type="component" value="Unassembled WGS sequence"/>
</dbReference>
<comment type="caution">
    <text evidence="2">The sequence shown here is derived from an EMBL/GenBank/DDBJ whole genome shotgun (WGS) entry which is preliminary data.</text>
</comment>
<evidence type="ECO:0000313" key="3">
    <source>
        <dbReference type="Proteomes" id="UP000664698"/>
    </source>
</evidence>